<dbReference type="AlphaFoldDB" id="A0A6A5RTE0"/>
<protein>
    <submittedName>
        <fullName evidence="2">Uncharacterized protein</fullName>
    </submittedName>
</protein>
<accession>A0A6A5RTE0</accession>
<keyword evidence="3" id="KW-1185">Reference proteome</keyword>
<dbReference type="GeneID" id="54349135"/>
<dbReference type="RefSeq" id="XP_033451929.1">
    <property type="nucleotide sequence ID" value="XM_033591467.1"/>
</dbReference>
<proteinExistence type="predicted"/>
<feature type="transmembrane region" description="Helical" evidence="1">
    <location>
        <begin position="28"/>
        <end position="55"/>
    </location>
</feature>
<organism evidence="2 3">
    <name type="scientific">Didymella exigua CBS 183.55</name>
    <dbReference type="NCBI Taxonomy" id="1150837"/>
    <lineage>
        <taxon>Eukaryota</taxon>
        <taxon>Fungi</taxon>
        <taxon>Dikarya</taxon>
        <taxon>Ascomycota</taxon>
        <taxon>Pezizomycotina</taxon>
        <taxon>Dothideomycetes</taxon>
        <taxon>Pleosporomycetidae</taxon>
        <taxon>Pleosporales</taxon>
        <taxon>Pleosporineae</taxon>
        <taxon>Didymellaceae</taxon>
        <taxon>Didymella</taxon>
    </lineage>
</organism>
<name>A0A6A5RTE0_9PLEO</name>
<gene>
    <name evidence="2" type="ORF">M421DRAFT_417446</name>
</gene>
<dbReference type="Proteomes" id="UP000800082">
    <property type="component" value="Unassembled WGS sequence"/>
</dbReference>
<evidence type="ECO:0000313" key="3">
    <source>
        <dbReference type="Proteomes" id="UP000800082"/>
    </source>
</evidence>
<dbReference type="EMBL" id="ML978960">
    <property type="protein sequence ID" value="KAF1931681.1"/>
    <property type="molecule type" value="Genomic_DNA"/>
</dbReference>
<keyword evidence="1" id="KW-1133">Transmembrane helix</keyword>
<reference evidence="2" key="1">
    <citation type="journal article" date="2020" name="Stud. Mycol.">
        <title>101 Dothideomycetes genomes: a test case for predicting lifestyles and emergence of pathogens.</title>
        <authorList>
            <person name="Haridas S."/>
            <person name="Albert R."/>
            <person name="Binder M."/>
            <person name="Bloem J."/>
            <person name="Labutti K."/>
            <person name="Salamov A."/>
            <person name="Andreopoulos B."/>
            <person name="Baker S."/>
            <person name="Barry K."/>
            <person name="Bills G."/>
            <person name="Bluhm B."/>
            <person name="Cannon C."/>
            <person name="Castanera R."/>
            <person name="Culley D."/>
            <person name="Daum C."/>
            <person name="Ezra D."/>
            <person name="Gonzalez J."/>
            <person name="Henrissat B."/>
            <person name="Kuo A."/>
            <person name="Liang C."/>
            <person name="Lipzen A."/>
            <person name="Lutzoni F."/>
            <person name="Magnuson J."/>
            <person name="Mondo S."/>
            <person name="Nolan M."/>
            <person name="Ohm R."/>
            <person name="Pangilinan J."/>
            <person name="Park H.-J."/>
            <person name="Ramirez L."/>
            <person name="Alfaro M."/>
            <person name="Sun H."/>
            <person name="Tritt A."/>
            <person name="Yoshinaga Y."/>
            <person name="Zwiers L.-H."/>
            <person name="Turgeon B."/>
            <person name="Goodwin S."/>
            <person name="Spatafora J."/>
            <person name="Crous P."/>
            <person name="Grigoriev I."/>
        </authorList>
    </citation>
    <scope>NUCLEOTIDE SEQUENCE</scope>
    <source>
        <strain evidence="2">CBS 183.55</strain>
    </source>
</reference>
<keyword evidence="1" id="KW-0812">Transmembrane</keyword>
<evidence type="ECO:0000313" key="2">
    <source>
        <dbReference type="EMBL" id="KAF1931681.1"/>
    </source>
</evidence>
<sequence>MARLFAVDTNSKGLCVDRYRYRCLTTTAGLRAVVASAVLAAVASALAGATAVAAVDKGEDSRLHSV</sequence>
<keyword evidence="1" id="KW-0472">Membrane</keyword>
<evidence type="ECO:0000256" key="1">
    <source>
        <dbReference type="SAM" id="Phobius"/>
    </source>
</evidence>